<dbReference type="PANTHER" id="PTHR10194:SF142">
    <property type="entry name" value="NEUROFIBROMIN"/>
    <property type="match status" value="1"/>
</dbReference>
<dbReference type="InterPro" id="IPR039360">
    <property type="entry name" value="Ras_GTPase"/>
</dbReference>
<dbReference type="InterPro" id="IPR001251">
    <property type="entry name" value="CRAL-TRIO_dom"/>
</dbReference>
<evidence type="ECO:0000313" key="6">
    <source>
        <dbReference type="EMBL" id="KAL0073830.1"/>
    </source>
</evidence>
<name>A0ABR3AJ03_PHYBL</name>
<dbReference type="InterPro" id="IPR011993">
    <property type="entry name" value="PH-like_dom_sf"/>
</dbReference>
<accession>A0ABR3AJ03</accession>
<feature type="domain" description="Ras-GAP" evidence="5">
    <location>
        <begin position="925"/>
        <end position="1121"/>
    </location>
</feature>
<proteinExistence type="predicted"/>
<feature type="signal peptide" evidence="4">
    <location>
        <begin position="1"/>
        <end position="33"/>
    </location>
</feature>
<evidence type="ECO:0000256" key="1">
    <source>
        <dbReference type="ARBA" id="ARBA00022468"/>
    </source>
</evidence>
<dbReference type="InterPro" id="IPR008936">
    <property type="entry name" value="Rho_GTPase_activation_prot"/>
</dbReference>
<dbReference type="SUPFAM" id="SSF48371">
    <property type="entry name" value="ARM repeat"/>
    <property type="match status" value="2"/>
</dbReference>
<dbReference type="CDD" id="cd00170">
    <property type="entry name" value="SEC14"/>
    <property type="match status" value="1"/>
</dbReference>
<protein>
    <recommendedName>
        <fullName evidence="5">Ras-GAP domain-containing protein</fullName>
    </recommendedName>
</protein>
<dbReference type="InterPro" id="IPR001936">
    <property type="entry name" value="RasGAP_dom"/>
</dbReference>
<keyword evidence="4" id="KW-0732">Signal</keyword>
<organism evidence="6 7">
    <name type="scientific">Phycomyces blakesleeanus</name>
    <dbReference type="NCBI Taxonomy" id="4837"/>
    <lineage>
        <taxon>Eukaryota</taxon>
        <taxon>Fungi</taxon>
        <taxon>Fungi incertae sedis</taxon>
        <taxon>Mucoromycota</taxon>
        <taxon>Mucoromycotina</taxon>
        <taxon>Mucoromycetes</taxon>
        <taxon>Mucorales</taxon>
        <taxon>Phycomycetaceae</taxon>
        <taxon>Phycomyces</taxon>
    </lineage>
</organism>
<dbReference type="PANTHER" id="PTHR10194">
    <property type="entry name" value="RAS GTPASE-ACTIVATING PROTEINS"/>
    <property type="match status" value="1"/>
</dbReference>
<dbReference type="InterPro" id="IPR023152">
    <property type="entry name" value="RasGAP_CS"/>
</dbReference>
<reference evidence="6 7" key="1">
    <citation type="submission" date="2024-04" db="EMBL/GenBank/DDBJ databases">
        <title>Symmetric and asymmetric DNA N6-adenine methylation regulates different biological responses in Mucorales.</title>
        <authorList>
            <consortium name="Lawrence Berkeley National Laboratory"/>
            <person name="Lax C."/>
            <person name="Mondo S.J."/>
            <person name="Osorio-Concepcion M."/>
            <person name="Muszewska A."/>
            <person name="Corrochano-Luque M."/>
            <person name="Gutierrez G."/>
            <person name="Riley R."/>
            <person name="Lipzen A."/>
            <person name="Guo J."/>
            <person name="Hundley H."/>
            <person name="Amirebrahimi M."/>
            <person name="Ng V."/>
            <person name="Lorenzo-Gutierrez D."/>
            <person name="Binder U."/>
            <person name="Yang J."/>
            <person name="Song Y."/>
            <person name="Canovas D."/>
            <person name="Navarro E."/>
            <person name="Freitag M."/>
            <person name="Gabaldon T."/>
            <person name="Grigoriev I.V."/>
            <person name="Corrochano L.M."/>
            <person name="Nicolas F.E."/>
            <person name="Garre V."/>
        </authorList>
    </citation>
    <scope>NUCLEOTIDE SEQUENCE [LARGE SCALE GENOMIC DNA]</scope>
    <source>
        <strain evidence="6 7">L51</strain>
    </source>
</reference>
<dbReference type="Gene3D" id="2.30.29.30">
    <property type="entry name" value="Pleckstrin-homology domain (PH domain)/Phosphotyrosine-binding domain (PTB)"/>
    <property type="match status" value="1"/>
</dbReference>
<keyword evidence="1" id="KW-0343">GTPase activation</keyword>
<evidence type="ECO:0000259" key="5">
    <source>
        <dbReference type="PROSITE" id="PS50018"/>
    </source>
</evidence>
<dbReference type="PROSITE" id="PS00509">
    <property type="entry name" value="RAS_GTPASE_ACTIV_1"/>
    <property type="match status" value="1"/>
</dbReference>
<feature type="region of interest" description="Disordered" evidence="3">
    <location>
        <begin position="489"/>
        <end position="522"/>
    </location>
</feature>
<feature type="chain" id="PRO_5047443422" description="Ras-GAP domain-containing protein" evidence="4">
    <location>
        <begin position="34"/>
        <end position="2257"/>
    </location>
</feature>
<keyword evidence="2" id="KW-0597">Phosphoprotein</keyword>
<dbReference type="Pfam" id="PF13716">
    <property type="entry name" value="CRAL_TRIO_2"/>
    <property type="match status" value="1"/>
</dbReference>
<dbReference type="InterPro" id="IPR036865">
    <property type="entry name" value="CRAL-TRIO_dom_sf"/>
</dbReference>
<evidence type="ECO:0000256" key="4">
    <source>
        <dbReference type="SAM" id="SignalP"/>
    </source>
</evidence>
<dbReference type="Proteomes" id="UP001448207">
    <property type="component" value="Unassembled WGS sequence"/>
</dbReference>
<dbReference type="InterPro" id="IPR016024">
    <property type="entry name" value="ARM-type_fold"/>
</dbReference>
<dbReference type="EMBL" id="JBCLYO010000050">
    <property type="protein sequence ID" value="KAL0073830.1"/>
    <property type="molecule type" value="Genomic_DNA"/>
</dbReference>
<dbReference type="SMART" id="SM00323">
    <property type="entry name" value="RasGAP"/>
    <property type="match status" value="1"/>
</dbReference>
<dbReference type="Gene3D" id="1.10.506.10">
    <property type="entry name" value="GTPase Activation - p120gap, domain 1"/>
    <property type="match status" value="2"/>
</dbReference>
<keyword evidence="7" id="KW-1185">Reference proteome</keyword>
<comment type="caution">
    <text evidence="6">The sequence shown here is derived from an EMBL/GenBank/DDBJ whole genome shotgun (WGS) entry which is preliminary data.</text>
</comment>
<dbReference type="SUPFAM" id="SSF48350">
    <property type="entry name" value="GTPase activation domain, GAP"/>
    <property type="match status" value="1"/>
</dbReference>
<evidence type="ECO:0000313" key="7">
    <source>
        <dbReference type="Proteomes" id="UP001448207"/>
    </source>
</evidence>
<evidence type="ECO:0000256" key="3">
    <source>
        <dbReference type="SAM" id="MobiDB-lite"/>
    </source>
</evidence>
<gene>
    <name evidence="6" type="ORF">J3Q64DRAFT_1649572</name>
</gene>
<dbReference type="Pfam" id="PF00616">
    <property type="entry name" value="RasGAP"/>
    <property type="match status" value="1"/>
</dbReference>
<dbReference type="PROSITE" id="PS50018">
    <property type="entry name" value="RAS_GTPASE_ACTIV_2"/>
    <property type="match status" value="1"/>
</dbReference>
<evidence type="ECO:0000256" key="2">
    <source>
        <dbReference type="ARBA" id="ARBA00022553"/>
    </source>
</evidence>
<sequence length="2257" mass="254881">MCSSATDHISKKAILWPLQTILLVLSPEFLLQAFLNDPTTQNRRSTFLGILRTALRNPRTADIAAVCYVDLCKAATYVPPADESVLRHIVADIEDDLKDRVWDFSRSATTESSLPNPDFYIDMKTLATEYLLARMRLDPKNTLVTLIPPCLEENVPITFKFALVKACLVITQDEDRLPWNPTISSMYDPLCTILRRLFLQTIGIELGATLKLDLSTILSGQRKNTKKETAAMAQSRIELLLDMLRLFKIDPLLALLGNDSDRVEQNTAFMTGVANLIQHPDQSVRHSAMECLAKLHTTSHISQWGPRNSNVVNFWRISSQIVFALARQILDSKQSEESPKSLLELLMKLLIARNDFLRKYQDNATEGSNIRERLQAFVALEIALLVSLCSSDRHICSYAIRCLGYLCIEGELTMEEEEPQLNQITLLCNLPIYTDLADEDKVFIGRKAQQKSIRKYMRMITRHTPGNLAAWEEAWKRWKVLTQTVSRFSEDGSEASNERKHGFPNRQGGRNTSSPLSYMDSEEDKPVEWQNYTGFLAALGGCCLATDSDYGNDPAGRTRSLEQSQMNARRISAPSEPSILADKFMKDMVDLLVSENVFIREGVKDTLGNDLSPALYAILFRYLEDAMAKCFDSTGEAICGAQSTLFVEQAVLVLKMILDRLAEPGDSLLNIDFSTLIHQFAKYLNKVPSNYVVLRIKIKICHLVEALMAKKEQIVIRTEIKLRNRLLEIIVEWTSDFSLVGFFLKQKGRSKPEGYIGLEDVLQNDKLNRDLDHACLKAIVGLLHQLPLQPSENGRQGDPSQLKSRLFYKYFSFFLKLLNRYRLSEPENYHEWAQLKEYTILAMSNLLSANIDAGLKYSLSMGYHEDVRTRTAFMQVLTNILNQGTEFETLAENVMTDRYEKLVDMIVVDDMDLAMSLCDVSPATEASEIAEVLLLCFDSRQKTVPFLTALIKKEVDMTEQESTLFRGTTMPTRILSMYATMTCIDYIRITLQPAMEAINSLGDSELTWELDPQKMGPDDDASRNKRNIVNATELLLKAICSSVPNAPRAFRQELCLIGEAVRERYPESKYMAVGGFVFLRLFAPAILTPEHAGFSKQALPRNKNVAKIQLQATRVMQNLANNVLFGGKETHMIVFNDFLTNNIYNVTNFLRLISTVSPDDGKEDQNNSIRMDEASFVRMHRVLADNLERMSRDLAGRKSSDSSNTFSILERKKTIDRLTNLLGQLGRPSEASHTEQFIARNYAFTNNNHYYSEFVRRNNHRDLASISSKNIFFQGGSSKGGHPVFYLIARNVDAETCDFELLIYYMLRVMEPYLNHPFELILEVTQFKSSNEIPPSWMTQFFKLVFSEMNDYLVTLYIYGPNQHLTRYLKKVPRALINKLVKRTRFILGLSELHEHITPSEVRLPKLTTDMEEEKTTVFFPVTRLTNLKSAVPVIVKVGQLYVHIITVRKQEIVYNLNSQMKEVYHISEFEDMIATSSSGSENGGDISIKYDHGKATMVLSSPKRDSLLSLLRYRKQRYETSKPGGGNERAIRPSDVPGRLLNMALLNIGSDDPVLRLSAYNLLYSLSLSFRFDIGNQLLNFINECFVGFNKSNDGMRQLCLDYMAPWLKNLSIMGRGISGEGSKNASKTRDVLRLLIEMTVKQVDMYKHIQAKVWKTLAQVDSMIDPILDAFVKYSVDHGVGSLQAESMADTFVTMTSVTVRGKVVSRLRKIIQYTSTDPCETLAKHPAWPEISVLLRFVLMLSFNNVGPVKPYLPEIFHIVSLLAATGSNFVRASVHELVVNVIHTLCTGMPIGEERMKKLHFLLNDVCESKNRVYFGLTKHHAKAFTITQDTMHELSETINLSSLENIARILLEALNIGAPSTDVANMWRARWMGLVVSTAFQFNPAIQPRALVILGCLAQDEVDDDLIYQILVALQGAFTIFNSLDSSLMISIMMCLRNIIDNLPADSRYLLPLFWLAVALVQMSFPATFSTAVEFLQSVLRALDARKMFQNRGMVEVLLEARKPFADIAHQLDVMSGVSFESHFSFAVAGILLKGIKNCDPKDIVFQCLTTFLEIDCKRSAEQYIVEARTLGYLAGLLPIAAKNNALRELLRLAGINDVDLDSIEFSSSYVRIFDTLEIPDNTTALLLVSLLVNMLNSADNEAERLFLYSFLAEAAIAIPEVFALVYESLLPKMNQMVVSSQNYAVIEAVKSILTTACSEPAFSQSMDRRSQRLYLEELGFPALSDPTLGAAKTNVTANTQLARVLLGRLTE</sequence>
<dbReference type="Gene3D" id="3.40.525.10">
    <property type="entry name" value="CRAL-TRIO lipid binding domain"/>
    <property type="match status" value="1"/>
</dbReference>